<comment type="caution">
    <text evidence="4">The sequence shown here is derived from an EMBL/GenBank/DDBJ whole genome shotgun (WGS) entry which is preliminary data.</text>
</comment>
<evidence type="ECO:0000256" key="2">
    <source>
        <dbReference type="ARBA" id="ARBA00023002"/>
    </source>
</evidence>
<evidence type="ECO:0000313" key="5">
    <source>
        <dbReference type="Proteomes" id="UP000015525"/>
    </source>
</evidence>
<proteinExistence type="inferred from homology"/>
<dbReference type="InterPro" id="IPR020904">
    <property type="entry name" value="Sc_DH/Rdtase_CS"/>
</dbReference>
<dbReference type="CDD" id="cd05233">
    <property type="entry name" value="SDR_c"/>
    <property type="match status" value="1"/>
</dbReference>
<dbReference type="PANTHER" id="PTHR24321:SF14">
    <property type="entry name" value="SHORT-CHAIN TYPE DEHYDROGENASE_REDUCTASE BLR2146-RELATED"/>
    <property type="match status" value="1"/>
</dbReference>
<dbReference type="SUPFAM" id="SSF51735">
    <property type="entry name" value="NAD(P)-binding Rossmann-fold domains"/>
    <property type="match status" value="1"/>
</dbReference>
<dbReference type="Pfam" id="PF13561">
    <property type="entry name" value="adh_short_C2"/>
    <property type="match status" value="1"/>
</dbReference>
<sequence>MRAAARDRRYQDARTNMIEFAGDVAIVTGAGGGIGAASAQLLAARGARVVVADIALEAAEAVAHAIAGQGGDAIALPFDLHDETSIERLIARSHDHFGSIGILHANAADLSPDLNGRDGAIAGMDAQVWDRIFGANCKGTMLCSKYVLPHLLAAGGGAIVNTGSALSLRGNLVQSAYSASKLALVQLTRSVATQYGKDGVRCNAVLPGLTRSPAVVAAFHPAIFELELEETLTPTLAEPVDIANAAVFLASSAARMITGQILVVDGGEGAHVPGIGKVRETLLHGQMINS</sequence>
<comment type="similarity">
    <text evidence="1">Belongs to the short-chain dehydrogenases/reductases (SDR) family.</text>
</comment>
<name>T0I2H9_9SPHN</name>
<evidence type="ECO:0000256" key="3">
    <source>
        <dbReference type="ARBA" id="ARBA00051383"/>
    </source>
</evidence>
<dbReference type="EMBL" id="ATHO01000131">
    <property type="protein sequence ID" value="EQB03824.1"/>
    <property type="molecule type" value="Genomic_DNA"/>
</dbReference>
<dbReference type="InterPro" id="IPR036291">
    <property type="entry name" value="NAD(P)-bd_dom_sf"/>
</dbReference>
<dbReference type="Gene3D" id="3.40.50.720">
    <property type="entry name" value="NAD(P)-binding Rossmann-like Domain"/>
    <property type="match status" value="1"/>
</dbReference>
<dbReference type="PROSITE" id="PS00061">
    <property type="entry name" value="ADH_SHORT"/>
    <property type="match status" value="1"/>
</dbReference>
<dbReference type="InterPro" id="IPR002347">
    <property type="entry name" value="SDR_fam"/>
</dbReference>
<evidence type="ECO:0000256" key="1">
    <source>
        <dbReference type="ARBA" id="ARBA00006484"/>
    </source>
</evidence>
<keyword evidence="2" id="KW-0560">Oxidoreductase</keyword>
<keyword evidence="5" id="KW-1185">Reference proteome</keyword>
<accession>T0I2H9</accession>
<dbReference type="GO" id="GO:0016491">
    <property type="term" value="F:oxidoreductase activity"/>
    <property type="evidence" value="ECO:0007669"/>
    <property type="project" value="UniProtKB-KW"/>
</dbReference>
<comment type="catalytic activity">
    <reaction evidence="3">
        <text>2,5-dichlorocyclohexa-2,5-dien-1,4-diol + NAD(+) = 2,5-dichlorohydroquinone + NADH + H(+)</text>
        <dbReference type="Rhea" id="RHEA:15741"/>
        <dbReference type="ChEBI" id="CHEBI:15378"/>
        <dbReference type="ChEBI" id="CHEBI:27545"/>
        <dbReference type="ChEBI" id="CHEBI:28975"/>
        <dbReference type="ChEBI" id="CHEBI:57540"/>
        <dbReference type="ChEBI" id="CHEBI:57945"/>
    </reaction>
</comment>
<protein>
    <recommendedName>
        <fullName evidence="6">Short-chain dehydrogenase</fullName>
    </recommendedName>
</protein>
<reference evidence="4 5" key="1">
    <citation type="journal article" date="2013" name="Genome Announc.">
        <title>Draft Genome Sequence of Sphingobium quisquiliarum Strain P25T, a Novel Hexachlorocyclohexane (HCH)-Degrading Bacterium Isolated from an HCH Dumpsite.</title>
        <authorList>
            <person name="Kumar Singh A."/>
            <person name="Sangwan N."/>
            <person name="Sharma A."/>
            <person name="Gupta V."/>
            <person name="Khurana J.P."/>
            <person name="Lal R."/>
        </authorList>
    </citation>
    <scope>NUCLEOTIDE SEQUENCE [LARGE SCALE GENOMIC DNA]</scope>
    <source>
        <strain evidence="4 5">P25</strain>
    </source>
</reference>
<dbReference type="PANTHER" id="PTHR24321">
    <property type="entry name" value="DEHYDROGENASES, SHORT CHAIN"/>
    <property type="match status" value="1"/>
</dbReference>
<evidence type="ECO:0008006" key="6">
    <source>
        <dbReference type="Google" id="ProtNLM"/>
    </source>
</evidence>
<evidence type="ECO:0000313" key="4">
    <source>
        <dbReference type="EMBL" id="EQB03824.1"/>
    </source>
</evidence>
<gene>
    <name evidence="4" type="ORF">L288_14590</name>
</gene>
<dbReference type="PATRIC" id="fig|1329909.3.peg.2808"/>
<dbReference type="FunFam" id="3.40.50.720:FF:000084">
    <property type="entry name" value="Short-chain dehydrogenase reductase"/>
    <property type="match status" value="1"/>
</dbReference>
<organism evidence="4 5">
    <name type="scientific">Sphingobium quisquiliarum P25</name>
    <dbReference type="NCBI Taxonomy" id="1329909"/>
    <lineage>
        <taxon>Bacteria</taxon>
        <taxon>Pseudomonadati</taxon>
        <taxon>Pseudomonadota</taxon>
        <taxon>Alphaproteobacteria</taxon>
        <taxon>Sphingomonadales</taxon>
        <taxon>Sphingomonadaceae</taxon>
        <taxon>Sphingobium</taxon>
    </lineage>
</organism>
<dbReference type="Proteomes" id="UP000015525">
    <property type="component" value="Unassembled WGS sequence"/>
</dbReference>
<dbReference type="AlphaFoldDB" id="T0I2H9"/>
<dbReference type="PRINTS" id="PR00081">
    <property type="entry name" value="GDHRDH"/>
</dbReference>